<dbReference type="Pfam" id="PF07282">
    <property type="entry name" value="Cas12f1-like_TNB"/>
    <property type="match status" value="1"/>
</dbReference>
<dbReference type="RefSeq" id="WP_035195512.1">
    <property type="nucleotide sequence ID" value="NZ_CCCS020000078.1"/>
</dbReference>
<feature type="domain" description="Cas12f1-like TNB" evidence="2">
    <location>
        <begin position="370"/>
        <end position="433"/>
    </location>
</feature>
<dbReference type="GO" id="GO:0003677">
    <property type="term" value="F:DNA binding"/>
    <property type="evidence" value="ECO:0007669"/>
    <property type="project" value="UniProtKB-KW"/>
</dbReference>
<evidence type="ECO:0000256" key="1">
    <source>
        <dbReference type="ARBA" id="ARBA00023125"/>
    </source>
</evidence>
<dbReference type="InterPro" id="IPR010095">
    <property type="entry name" value="Cas12f1-like_TNB"/>
</dbReference>
<evidence type="ECO:0000313" key="5">
    <source>
        <dbReference type="Proteomes" id="UP000193925"/>
    </source>
</evidence>
<keyword evidence="5" id="KW-1185">Reference proteome</keyword>
<proteinExistence type="predicted"/>
<reference evidence="3" key="2">
    <citation type="submission" date="2014-07" db="EMBL/GenBank/DDBJ databases">
        <title>Initial genome analysis of the psychrotolerant acidophile Acidithiobacillus ferrivorans CF27: insights into iron and sulfur oxidation pathways and into biofilm formation.</title>
        <authorList>
            <person name="Talla E."/>
            <person name="Hedrich S."/>
            <person name="Mangenot S."/>
            <person name="Ji B."/>
            <person name="Johnson D.B."/>
            <person name="Barbe V."/>
            <person name="Bonnefoy V."/>
        </authorList>
    </citation>
    <scope>NUCLEOTIDE SEQUENCE [LARGE SCALE GENOMIC DNA]</scope>
    <source>
        <strain evidence="3">CF27</strain>
    </source>
</reference>
<dbReference type="Proteomes" id="UP000193925">
    <property type="component" value="Chromosome AFERRI"/>
</dbReference>
<dbReference type="EMBL" id="LT841305">
    <property type="protein sequence ID" value="SMH64785.1"/>
    <property type="molecule type" value="Genomic_DNA"/>
</dbReference>
<protein>
    <submittedName>
        <fullName evidence="3">Transposase</fullName>
    </submittedName>
</protein>
<gene>
    <name evidence="4" type="ORF">AFERRI_10819</name>
    <name evidence="3" type="ORF">AFERRI_80037</name>
</gene>
<name>A0A060UZL6_9PROT</name>
<organism evidence="3">
    <name type="scientific">Acidithiobacillus ferrivorans</name>
    <dbReference type="NCBI Taxonomy" id="160808"/>
    <lineage>
        <taxon>Bacteria</taxon>
        <taxon>Pseudomonadati</taxon>
        <taxon>Pseudomonadota</taxon>
        <taxon>Acidithiobacillia</taxon>
        <taxon>Acidithiobacillales</taxon>
        <taxon>Acidithiobacillaceae</taxon>
        <taxon>Acidithiobacillus</taxon>
    </lineage>
</organism>
<evidence type="ECO:0000259" key="2">
    <source>
        <dbReference type="Pfam" id="PF07282"/>
    </source>
</evidence>
<reference evidence="4 5" key="3">
    <citation type="submission" date="2017-03" db="EMBL/GenBank/DDBJ databases">
        <authorList>
            <person name="Regsiter A."/>
            <person name="William W."/>
        </authorList>
    </citation>
    <scope>NUCLEOTIDE SEQUENCE [LARGE SCALE GENOMIC DNA]</scope>
    <source>
        <strain evidence="4">PRJEB5721</strain>
    </source>
</reference>
<sequence length="501" mass="57679">MMRTYPYSHAATARKERQIWDVLRAYRQSAQQIANDQWKSLFITGGLEKDGPICPADHVISKRYRQTCQRQVVGVLKSWLSNRKNDFRMLVTHSSLGKDQTENGEHLRIQLFFINKHGLWFKDRVVMRKETIPPEVMRLARNIFRRLMNMHNKPSFRHVGMALDAKVARVEAPNKAHNAEFPYWLTLATLNPRKPIHIPLYENPYALAADGDEKAFVQINVRRGTAIDGRPGALDIARIKEAAPVFSLERPRPQIVDTLGIDVGLRTLVATSMGELLGRNLIDRLSHLDAQISRLAAERQRQGLPVRSRRYDTLVNRLRSFLKNEIGRVLNGLFARVHPAKVVIESLDFRSPDLSRRLNRLVQNFGRTWFRQKLDMLSEQYGFLVEEVHAAYSSQTCKSCDYVAKNNRSSQSKFHCRFCGRKAHADPNGAEVIRQRRSLPEYALWRTKRQVLQATVGRFLKRWSGRLSGMQVDSALRRVVESNPYFADFRTALWPGSTPTG</sequence>
<keyword evidence="1" id="KW-0238">DNA-binding</keyword>
<accession>A0A060UZL6</accession>
<dbReference type="AlphaFoldDB" id="A0A060UZL6"/>
<dbReference type="EMBL" id="CCCS020000078">
    <property type="protein sequence ID" value="CDQ12088.1"/>
    <property type="molecule type" value="Genomic_DNA"/>
</dbReference>
<evidence type="ECO:0000313" key="3">
    <source>
        <dbReference type="EMBL" id="CDQ12088.1"/>
    </source>
</evidence>
<reference evidence="3" key="1">
    <citation type="submission" date="2014-03" db="EMBL/GenBank/DDBJ databases">
        <authorList>
            <person name="Genoscope - CEA"/>
        </authorList>
    </citation>
    <scope>NUCLEOTIDE SEQUENCE [LARGE SCALE GENOMIC DNA]</scope>
    <source>
        <strain evidence="3">CF27</strain>
    </source>
</reference>
<evidence type="ECO:0000313" key="4">
    <source>
        <dbReference type="EMBL" id="SMH64785.1"/>
    </source>
</evidence>